<reference evidence="8" key="1">
    <citation type="submission" date="2017-02" db="UniProtKB">
        <authorList>
            <consortium name="WormBaseParasite"/>
        </authorList>
    </citation>
    <scope>IDENTIFICATION</scope>
</reference>
<evidence type="ECO:0000256" key="2">
    <source>
        <dbReference type="ARBA" id="ARBA00005616"/>
    </source>
</evidence>
<comment type="similarity">
    <text evidence="2">Belongs to the WD repeat SWD2 family.</text>
</comment>
<dbReference type="PROSITE" id="PS50294">
    <property type="entry name" value="WD_REPEATS_REGION"/>
    <property type="match status" value="1"/>
</dbReference>
<dbReference type="GO" id="GO:0016070">
    <property type="term" value="P:RNA metabolic process"/>
    <property type="evidence" value="ECO:0007669"/>
    <property type="project" value="UniProtKB-ARBA"/>
</dbReference>
<keyword evidence="4" id="KW-0677">Repeat</keyword>
<dbReference type="GO" id="GO:0003682">
    <property type="term" value="F:chromatin binding"/>
    <property type="evidence" value="ECO:0007669"/>
    <property type="project" value="TreeGrafter"/>
</dbReference>
<keyword evidence="3 6" id="KW-0853">WD repeat</keyword>
<evidence type="ECO:0000313" key="8">
    <source>
        <dbReference type="WBParaSite" id="SPAL_0001767000.1"/>
    </source>
</evidence>
<proteinExistence type="inferred from homology"/>
<dbReference type="InterPro" id="IPR015943">
    <property type="entry name" value="WD40/YVTN_repeat-like_dom_sf"/>
</dbReference>
<name>A0A0N5CIL5_STREA</name>
<accession>A0A0N5CIL5</accession>
<dbReference type="InterPro" id="IPR001680">
    <property type="entry name" value="WD40_rpt"/>
</dbReference>
<dbReference type="PANTHER" id="PTHR19861:SF0">
    <property type="entry name" value="WD REPEAT-CONTAINING PROTEIN 82"/>
    <property type="match status" value="1"/>
</dbReference>
<dbReference type="Proteomes" id="UP000046392">
    <property type="component" value="Unplaced"/>
</dbReference>
<evidence type="ECO:0000256" key="5">
    <source>
        <dbReference type="ARBA" id="ARBA00023242"/>
    </source>
</evidence>
<comment type="subcellular location">
    <subcellularLocation>
        <location evidence="1">Nucleus</location>
    </subcellularLocation>
</comment>
<dbReference type="WBParaSite" id="SPAL_0001767000.1">
    <property type="protein sequence ID" value="SPAL_0001767000.1"/>
    <property type="gene ID" value="SPAL_0001767000"/>
</dbReference>
<evidence type="ECO:0000256" key="3">
    <source>
        <dbReference type="ARBA" id="ARBA00022574"/>
    </source>
</evidence>
<sequence length="106" mass="12043">MDETGVSRILKNLTSGHKVKSINIPPLDNFILDVNLEICYQVVFVEESSKVLYTSTKGNDDIKYLSLEDNKYVRFFKGQKEKVLSLSMSFNSKNFLSSSKDGIIKL</sequence>
<protein>
    <submittedName>
        <fullName evidence="8">WD_REPEATS_REGION domain-containing protein</fullName>
    </submittedName>
</protein>
<feature type="repeat" description="WD" evidence="6">
    <location>
        <begin position="76"/>
        <end position="106"/>
    </location>
</feature>
<evidence type="ECO:0000256" key="4">
    <source>
        <dbReference type="ARBA" id="ARBA00022737"/>
    </source>
</evidence>
<evidence type="ECO:0000256" key="1">
    <source>
        <dbReference type="ARBA" id="ARBA00004123"/>
    </source>
</evidence>
<dbReference type="STRING" id="174720.A0A0N5CIL5"/>
<dbReference type="SUPFAM" id="SSF50978">
    <property type="entry name" value="WD40 repeat-like"/>
    <property type="match status" value="1"/>
</dbReference>
<dbReference type="GO" id="GO:0048188">
    <property type="term" value="C:Set1C/COMPASS complex"/>
    <property type="evidence" value="ECO:0007669"/>
    <property type="project" value="TreeGrafter"/>
</dbReference>
<organism evidence="7 8">
    <name type="scientific">Strongyloides papillosus</name>
    <name type="common">Intestinal threadworm</name>
    <dbReference type="NCBI Taxonomy" id="174720"/>
    <lineage>
        <taxon>Eukaryota</taxon>
        <taxon>Metazoa</taxon>
        <taxon>Ecdysozoa</taxon>
        <taxon>Nematoda</taxon>
        <taxon>Chromadorea</taxon>
        <taxon>Rhabditida</taxon>
        <taxon>Tylenchina</taxon>
        <taxon>Panagrolaimomorpha</taxon>
        <taxon>Strongyloidoidea</taxon>
        <taxon>Strongyloididae</taxon>
        <taxon>Strongyloides</taxon>
    </lineage>
</organism>
<dbReference type="PROSITE" id="PS50082">
    <property type="entry name" value="WD_REPEATS_2"/>
    <property type="match status" value="1"/>
</dbReference>
<keyword evidence="7" id="KW-1185">Reference proteome</keyword>
<dbReference type="Gene3D" id="2.130.10.10">
    <property type="entry name" value="YVTN repeat-like/Quinoprotein amine dehydrogenase"/>
    <property type="match status" value="1"/>
</dbReference>
<keyword evidence="5" id="KW-0539">Nucleus</keyword>
<evidence type="ECO:0000256" key="6">
    <source>
        <dbReference type="PROSITE-ProRule" id="PRU00221"/>
    </source>
</evidence>
<dbReference type="PANTHER" id="PTHR19861">
    <property type="entry name" value="WD40 REPEAT PROTEIN SWD2"/>
    <property type="match status" value="1"/>
</dbReference>
<dbReference type="Pfam" id="PF00400">
    <property type="entry name" value="WD40"/>
    <property type="match status" value="1"/>
</dbReference>
<dbReference type="InterPro" id="IPR037867">
    <property type="entry name" value="Swd2/WDR82"/>
</dbReference>
<dbReference type="InterPro" id="IPR036322">
    <property type="entry name" value="WD40_repeat_dom_sf"/>
</dbReference>
<evidence type="ECO:0000313" key="7">
    <source>
        <dbReference type="Proteomes" id="UP000046392"/>
    </source>
</evidence>
<dbReference type="AlphaFoldDB" id="A0A0N5CIL5"/>